<feature type="region of interest" description="Disordered" evidence="2">
    <location>
        <begin position="31"/>
        <end position="117"/>
    </location>
</feature>
<feature type="compositionally biased region" description="Polar residues" evidence="2">
    <location>
        <begin position="47"/>
        <end position="64"/>
    </location>
</feature>
<feature type="compositionally biased region" description="Basic and acidic residues" evidence="2">
    <location>
        <begin position="82"/>
        <end position="96"/>
    </location>
</feature>
<dbReference type="PANTHER" id="PTHR33499">
    <property type="entry name" value="OS12G0282400 PROTEIN-RELATED"/>
    <property type="match status" value="1"/>
</dbReference>
<name>A0A922A320_CARIL</name>
<dbReference type="EMBL" id="MU228928">
    <property type="protein sequence ID" value="KAG6619774.1"/>
    <property type="molecule type" value="Genomic_DNA"/>
</dbReference>
<feature type="compositionally biased region" description="Pro residues" evidence="2">
    <location>
        <begin position="65"/>
        <end position="81"/>
    </location>
</feature>
<feature type="coiled-coil region" evidence="1">
    <location>
        <begin position="384"/>
        <end position="418"/>
    </location>
</feature>
<accession>A0A922A320</accession>
<dbReference type="Proteomes" id="UP000811246">
    <property type="component" value="Unassembled WGS sequence"/>
</dbReference>
<evidence type="ECO:0000313" key="3">
    <source>
        <dbReference type="EMBL" id="KAG6619774.1"/>
    </source>
</evidence>
<organism evidence="3 4">
    <name type="scientific">Carya illinoinensis</name>
    <name type="common">Pecan</name>
    <dbReference type="NCBI Taxonomy" id="32201"/>
    <lineage>
        <taxon>Eukaryota</taxon>
        <taxon>Viridiplantae</taxon>
        <taxon>Streptophyta</taxon>
        <taxon>Embryophyta</taxon>
        <taxon>Tracheophyta</taxon>
        <taxon>Spermatophyta</taxon>
        <taxon>Magnoliopsida</taxon>
        <taxon>eudicotyledons</taxon>
        <taxon>Gunneridae</taxon>
        <taxon>Pentapetalae</taxon>
        <taxon>rosids</taxon>
        <taxon>fabids</taxon>
        <taxon>Fagales</taxon>
        <taxon>Juglandaceae</taxon>
        <taxon>Carya</taxon>
    </lineage>
</organism>
<proteinExistence type="predicted"/>
<reference evidence="3" key="1">
    <citation type="submission" date="2021-01" db="EMBL/GenBank/DDBJ databases">
        <authorList>
            <person name="Lovell J.T."/>
            <person name="Bentley N."/>
            <person name="Bhattarai G."/>
            <person name="Jenkins J.W."/>
            <person name="Sreedasyam A."/>
            <person name="Alarcon Y."/>
            <person name="Bock C."/>
            <person name="Boston L."/>
            <person name="Carlson J."/>
            <person name="Cervantes K."/>
            <person name="Clermont K."/>
            <person name="Krom N."/>
            <person name="Kubenka K."/>
            <person name="Mamidi S."/>
            <person name="Mattison C."/>
            <person name="Monteros M."/>
            <person name="Pisani C."/>
            <person name="Plott C."/>
            <person name="Rajasekar S."/>
            <person name="Rhein H.S."/>
            <person name="Rohla C."/>
            <person name="Song M."/>
            <person name="Hilaire R.S."/>
            <person name="Shu S."/>
            <person name="Wells L."/>
            <person name="Wang X."/>
            <person name="Webber J."/>
            <person name="Heerema R.J."/>
            <person name="Klein P."/>
            <person name="Conner P."/>
            <person name="Grauke L."/>
            <person name="Grimwood J."/>
            <person name="Schmutz J."/>
            <person name="Randall J.J."/>
        </authorList>
    </citation>
    <scope>NUCLEOTIDE SEQUENCE</scope>
    <source>
        <tissue evidence="3">Leaf</tissue>
    </source>
</reference>
<dbReference type="PANTHER" id="PTHR33499:SF11">
    <property type="entry name" value="NO APICAL MERISTEM-ASSOCIATED C-TERMINAL DOMAIN-CONTAINING PROTEIN"/>
    <property type="match status" value="1"/>
</dbReference>
<evidence type="ECO:0000256" key="1">
    <source>
        <dbReference type="SAM" id="Coils"/>
    </source>
</evidence>
<dbReference type="Pfam" id="PF03004">
    <property type="entry name" value="Transposase_24"/>
    <property type="match status" value="1"/>
</dbReference>
<gene>
    <name evidence="3" type="ORF">I3842_Q082200</name>
</gene>
<evidence type="ECO:0000256" key="2">
    <source>
        <dbReference type="SAM" id="MobiDB-lite"/>
    </source>
</evidence>
<feature type="compositionally biased region" description="Basic residues" evidence="2">
    <location>
        <begin position="31"/>
        <end position="40"/>
    </location>
</feature>
<comment type="caution">
    <text evidence="3">The sequence shown here is derived from an EMBL/GenBank/DDBJ whole genome shotgun (WGS) entry which is preliminary data.</text>
</comment>
<dbReference type="AlphaFoldDB" id="A0A922A320"/>
<dbReference type="InterPro" id="IPR004252">
    <property type="entry name" value="Probable_transposase_24"/>
</dbReference>
<keyword evidence="1" id="KW-0175">Coiled coil</keyword>
<protein>
    <submittedName>
        <fullName evidence="3">Uncharacterized protein</fullName>
    </submittedName>
</protein>
<evidence type="ECO:0000313" key="4">
    <source>
        <dbReference type="Proteomes" id="UP000811246"/>
    </source>
</evidence>
<sequence length="446" mass="51440">MEFCTNAGDAMGESARGRGYRRGIRARRFVPYHSRMRGPRGTRIASYHSQSEPDQSGSDDSTQPPSHPWEPPCPNPMPPPETSREPPPETIREPSPLREPPPNGSNTGTILIHPKRRRGPAKCIEFEKLRKYGPVILKINDGETTLCCSNAAMFTARVTQIIKQHCDMSYARWTNVSQAQKDELIDRVRGDFALDWDRENHRLTVRKQLRKRFNAFHHELHKKYESYGSHEEALAAGSSMVDLQVWVKLCERWGSEEFKKIARQNRENRKALTINHTAGRKSFVRLMEEKRATTANLVEFYKESHWSKKNGKFVTSATENTYNEMVSKMDGLEPEQRNDEAAASVFREVLGHRPGYARGLGEMVIPESTRQRNTLKEREYLALIEKHKTDAENYKKDADHYKTKLDQVMCEMQALRDRQNATDQMLQTFFQNFHGNTESLQSRGET</sequence>